<dbReference type="Proteomes" id="UP000554482">
    <property type="component" value="Unassembled WGS sequence"/>
</dbReference>
<protein>
    <submittedName>
        <fullName evidence="1">Uncharacterized protein</fullName>
    </submittedName>
</protein>
<dbReference type="AlphaFoldDB" id="A0A7J6VBK9"/>
<accession>A0A7J6VBK9</accession>
<name>A0A7J6VBK9_THATH</name>
<comment type="caution">
    <text evidence="1">The sequence shown here is derived from an EMBL/GenBank/DDBJ whole genome shotgun (WGS) entry which is preliminary data.</text>
</comment>
<keyword evidence="2" id="KW-1185">Reference proteome</keyword>
<dbReference type="EMBL" id="JABWDY010035262">
    <property type="protein sequence ID" value="KAF5182088.1"/>
    <property type="molecule type" value="Genomic_DNA"/>
</dbReference>
<proteinExistence type="predicted"/>
<evidence type="ECO:0000313" key="1">
    <source>
        <dbReference type="EMBL" id="KAF5182088.1"/>
    </source>
</evidence>
<sequence>MVNTWMSRVWLYTYQNLMKRRRSGSVWLQCHRSCVMSCCGFGNCIMLCLSSDEDDLYDVVTYDIVKDIWEFLPPCVDRHTGNTKQFVAAYPIIPDIGEKREG</sequence>
<organism evidence="1 2">
    <name type="scientific">Thalictrum thalictroides</name>
    <name type="common">Rue-anemone</name>
    <name type="synonym">Anemone thalictroides</name>
    <dbReference type="NCBI Taxonomy" id="46969"/>
    <lineage>
        <taxon>Eukaryota</taxon>
        <taxon>Viridiplantae</taxon>
        <taxon>Streptophyta</taxon>
        <taxon>Embryophyta</taxon>
        <taxon>Tracheophyta</taxon>
        <taxon>Spermatophyta</taxon>
        <taxon>Magnoliopsida</taxon>
        <taxon>Ranunculales</taxon>
        <taxon>Ranunculaceae</taxon>
        <taxon>Thalictroideae</taxon>
        <taxon>Thalictrum</taxon>
    </lineage>
</organism>
<gene>
    <name evidence="1" type="ORF">FRX31_028324</name>
</gene>
<evidence type="ECO:0000313" key="2">
    <source>
        <dbReference type="Proteomes" id="UP000554482"/>
    </source>
</evidence>
<reference evidence="1 2" key="1">
    <citation type="submission" date="2020-06" db="EMBL/GenBank/DDBJ databases">
        <title>Transcriptomic and genomic resources for Thalictrum thalictroides and T. hernandezii: Facilitating candidate gene discovery in an emerging model plant lineage.</title>
        <authorList>
            <person name="Arias T."/>
            <person name="Riano-Pachon D.M."/>
            <person name="Di Stilio V.S."/>
        </authorList>
    </citation>
    <scope>NUCLEOTIDE SEQUENCE [LARGE SCALE GENOMIC DNA]</scope>
    <source>
        <strain evidence="2">cv. WT478/WT964</strain>
        <tissue evidence="1">Leaves</tissue>
    </source>
</reference>